<protein>
    <submittedName>
        <fullName evidence="1">Uncharacterized protein</fullName>
    </submittedName>
</protein>
<evidence type="ECO:0000313" key="1">
    <source>
        <dbReference type="EMBL" id="GCE84599.1"/>
    </source>
</evidence>
<organism evidence="1 2">
    <name type="scientific">Komagataeibacter diospyri</name>
    <dbReference type="NCBI Taxonomy" id="1932662"/>
    <lineage>
        <taxon>Bacteria</taxon>
        <taxon>Pseudomonadati</taxon>
        <taxon>Pseudomonadota</taxon>
        <taxon>Alphaproteobacteria</taxon>
        <taxon>Acetobacterales</taxon>
        <taxon>Acetobacteraceae</taxon>
        <taxon>Komagataeibacter</taxon>
    </lineage>
</organism>
<keyword evidence="2" id="KW-1185">Reference proteome</keyword>
<comment type="caution">
    <text evidence="1">The sequence shown here is derived from an EMBL/GenBank/DDBJ whole genome shotgun (WGS) entry which is preliminary data.</text>
</comment>
<proteinExistence type="predicted"/>
<reference evidence="2" key="1">
    <citation type="submission" date="2017-01" db="EMBL/GenBank/DDBJ databases">
        <title>Komagataeibacter sp. MSKU9 whole genome sequencing project.</title>
        <authorList>
            <person name="Matsutani M."/>
            <person name="Naloka K."/>
            <person name="Theeragool G."/>
            <person name="Yakushi T."/>
            <person name="Matsushita K."/>
        </authorList>
    </citation>
    <scope>NUCLEOTIDE SEQUENCE [LARGE SCALE GENOMIC DNA]</scope>
    <source>
        <strain evidence="2">MSKU9</strain>
    </source>
</reference>
<dbReference type="AlphaFoldDB" id="A0A4P5NSQ7"/>
<accession>A0A4P5NSQ7</accession>
<evidence type="ECO:0000313" key="2">
    <source>
        <dbReference type="Proteomes" id="UP000315095"/>
    </source>
</evidence>
<sequence>MAVLAIGAVHLRQAIYRAAGRYVRFLQKTIHNQEVFKITSGFLCPSVVLLMCGQAITPDNAPAKGT</sequence>
<dbReference type="Proteomes" id="UP000315095">
    <property type="component" value="Unassembled WGS sequence"/>
</dbReference>
<dbReference type="EMBL" id="BDLU01000062">
    <property type="protein sequence ID" value="GCE84599.1"/>
    <property type="molecule type" value="Genomic_DNA"/>
</dbReference>
<name>A0A4P5NSQ7_9PROT</name>
<gene>
    <name evidence="1" type="ORF">MSKU9_2740</name>
</gene>
<dbReference type="RefSeq" id="WP_141261989.1">
    <property type="nucleotide sequence ID" value="NZ_BDLU01000062.1"/>
</dbReference>